<evidence type="ECO:0000256" key="1">
    <source>
        <dbReference type="ARBA" id="ARBA00004141"/>
    </source>
</evidence>
<comment type="subcellular location">
    <subcellularLocation>
        <location evidence="1">Membrane</location>
        <topology evidence="1">Multi-pass membrane protein</topology>
    </subcellularLocation>
</comment>
<dbReference type="InterPro" id="IPR038213">
    <property type="entry name" value="IFI6/IFI27-like_sf"/>
</dbReference>
<dbReference type="Proteomes" id="UP000663852">
    <property type="component" value="Unassembled WGS sequence"/>
</dbReference>
<dbReference type="OrthoDB" id="10564497at2759"/>
<gene>
    <name evidence="8" type="ORF">EDS130_LOCUS31597</name>
    <name evidence="7" type="ORF">XAT740_LOCUS3657</name>
</gene>
<keyword evidence="5 6" id="KW-0472">Membrane</keyword>
<evidence type="ECO:0000256" key="4">
    <source>
        <dbReference type="ARBA" id="ARBA00022989"/>
    </source>
</evidence>
<protein>
    <submittedName>
        <fullName evidence="7">Uncharacterized protein</fullName>
    </submittedName>
</protein>
<evidence type="ECO:0000256" key="6">
    <source>
        <dbReference type="SAM" id="Phobius"/>
    </source>
</evidence>
<reference evidence="7" key="1">
    <citation type="submission" date="2021-02" db="EMBL/GenBank/DDBJ databases">
        <authorList>
            <person name="Nowell W R."/>
        </authorList>
    </citation>
    <scope>NUCLEOTIDE SEQUENCE</scope>
</reference>
<dbReference type="InterPro" id="IPR009311">
    <property type="entry name" value="IFI6/IFI27-like"/>
</dbReference>
<keyword evidence="3 6" id="KW-0812">Transmembrane</keyword>
<dbReference type="Gene3D" id="6.10.110.10">
    <property type="match status" value="1"/>
</dbReference>
<organism evidence="7 9">
    <name type="scientific">Adineta ricciae</name>
    <name type="common">Rotifer</name>
    <dbReference type="NCBI Taxonomy" id="249248"/>
    <lineage>
        <taxon>Eukaryota</taxon>
        <taxon>Metazoa</taxon>
        <taxon>Spiralia</taxon>
        <taxon>Gnathifera</taxon>
        <taxon>Rotifera</taxon>
        <taxon>Eurotatoria</taxon>
        <taxon>Bdelloidea</taxon>
        <taxon>Adinetida</taxon>
        <taxon>Adinetidae</taxon>
        <taxon>Adineta</taxon>
    </lineage>
</organism>
<dbReference type="GO" id="GO:0001836">
    <property type="term" value="P:release of cytochrome c from mitochondria"/>
    <property type="evidence" value="ECO:0007669"/>
    <property type="project" value="TreeGrafter"/>
</dbReference>
<keyword evidence="4 6" id="KW-1133">Transmembrane helix</keyword>
<evidence type="ECO:0000313" key="9">
    <source>
        <dbReference type="Proteomes" id="UP000663828"/>
    </source>
</evidence>
<accession>A0A813TR18</accession>
<dbReference type="Proteomes" id="UP000663828">
    <property type="component" value="Unassembled WGS sequence"/>
</dbReference>
<sequence>MFEENPRLKKGLIIGGVAVVAAVAAPLAIIPALGAAGFTSAGVAAGSVAAYFQTATTVSGSLFALCQSAGAVGAVATSTSIGVGVTAAAAAGGVTAAVCRNLGGNRVDVAVQTDEDEDAPDEVDILFDERSN</sequence>
<dbReference type="GO" id="GO:0031966">
    <property type="term" value="C:mitochondrial membrane"/>
    <property type="evidence" value="ECO:0007669"/>
    <property type="project" value="TreeGrafter"/>
</dbReference>
<feature type="transmembrane region" description="Helical" evidence="6">
    <location>
        <begin position="12"/>
        <end position="33"/>
    </location>
</feature>
<comment type="caution">
    <text evidence="7">The sequence shown here is derived from an EMBL/GenBank/DDBJ whole genome shotgun (WGS) entry which is preliminary data.</text>
</comment>
<dbReference type="PANTHER" id="PTHR16932:SF18">
    <property type="entry name" value="INTERFERON, ALPHA-INDUCIBLE PROTEIN 27-LIKE 2"/>
    <property type="match status" value="1"/>
</dbReference>
<evidence type="ECO:0000313" key="7">
    <source>
        <dbReference type="EMBL" id="CAF0814893.1"/>
    </source>
</evidence>
<dbReference type="PANTHER" id="PTHR16932">
    <property type="entry name" value="INTERFERON ALPHA-INDUCIBLE PROTEIN 27"/>
    <property type="match status" value="1"/>
</dbReference>
<evidence type="ECO:0000313" key="8">
    <source>
        <dbReference type="EMBL" id="CAF1319704.1"/>
    </source>
</evidence>
<keyword evidence="9" id="KW-1185">Reference proteome</keyword>
<dbReference type="EMBL" id="CAJNOR010000142">
    <property type="protein sequence ID" value="CAF0814893.1"/>
    <property type="molecule type" value="Genomic_DNA"/>
</dbReference>
<evidence type="ECO:0000256" key="5">
    <source>
        <dbReference type="ARBA" id="ARBA00023136"/>
    </source>
</evidence>
<evidence type="ECO:0000256" key="2">
    <source>
        <dbReference type="ARBA" id="ARBA00007262"/>
    </source>
</evidence>
<dbReference type="EMBL" id="CAJNOJ010000233">
    <property type="protein sequence ID" value="CAF1319704.1"/>
    <property type="molecule type" value="Genomic_DNA"/>
</dbReference>
<name>A0A813TR18_ADIRI</name>
<proteinExistence type="inferred from homology"/>
<evidence type="ECO:0000256" key="3">
    <source>
        <dbReference type="ARBA" id="ARBA00022692"/>
    </source>
</evidence>
<dbReference type="Pfam" id="PF06140">
    <property type="entry name" value="Ifi-6-16"/>
    <property type="match status" value="1"/>
</dbReference>
<comment type="similarity">
    <text evidence="2">Belongs to the IFI6/IFI27 family.</text>
</comment>
<dbReference type="AlphaFoldDB" id="A0A813TR18"/>
<dbReference type="GO" id="GO:0097193">
    <property type="term" value="P:intrinsic apoptotic signaling pathway"/>
    <property type="evidence" value="ECO:0007669"/>
    <property type="project" value="TreeGrafter"/>
</dbReference>